<dbReference type="PANTHER" id="PTHR39400">
    <property type="entry name" value="YALI0E29227P"/>
    <property type="match status" value="1"/>
</dbReference>
<sequence length="394" mass="42107">MDASLASAAPPPSAVGGHRGLLSKIPFMRSHGVSQASHQHQHQPPPEGQVHGTVAGVAAGHIPSPSPIPTALQQQKTRRRRGSLRKVALLGRGAQRERRDMSDSSAAAVVASSDVSLVVPSKDVDSSSNSAAASSPPTPSPVTAATQTNANGADSSPGSNVTGKIPHPPNQINVTKPVGVKSRSTSPSAAAWSALPPIDIPPNTRVVEESSTATASYSTTDDEDTLRLPRRTSNKSSLLRPGIPSTSGSESYFSGGLPAPRASLQRRRSGNRVRSPLALGSLNSSPMNSGGLIQQASEWDYDETERWGWIILFITWFVFVMGMGSVTGIWSWVWDVGPETVYPAWLEAWDDPTLPIEGYYPSLLLLTCVMVWVWVVVSWMGMKYFRHAKINGDH</sequence>
<proteinExistence type="predicted"/>
<dbReference type="KEGG" id="pgri:PgNI_05602"/>
<reference evidence="4" key="2">
    <citation type="submission" date="2019-10" db="EMBL/GenBank/DDBJ databases">
        <authorList>
            <consortium name="NCBI Genome Project"/>
        </authorList>
    </citation>
    <scope>NUCLEOTIDE SEQUENCE</scope>
    <source>
        <strain evidence="4">NI907</strain>
    </source>
</reference>
<feature type="compositionally biased region" description="Polar residues" evidence="1">
    <location>
        <begin position="147"/>
        <end position="162"/>
    </location>
</feature>
<feature type="compositionally biased region" description="Low complexity" evidence="1">
    <location>
        <begin position="119"/>
        <end position="146"/>
    </location>
</feature>
<keyword evidence="3" id="KW-1185">Reference proteome</keyword>
<feature type="region of interest" description="Disordered" evidence="1">
    <location>
        <begin position="119"/>
        <end position="272"/>
    </location>
</feature>
<dbReference type="Proteomes" id="UP000515153">
    <property type="component" value="Chromosome I"/>
</dbReference>
<gene>
    <name evidence="4" type="ORF">PgNI_05602</name>
</gene>
<feature type="transmembrane region" description="Helical" evidence="2">
    <location>
        <begin position="359"/>
        <end position="380"/>
    </location>
</feature>
<name>A0A6P8B5H9_PYRGI</name>
<feature type="compositionally biased region" description="Low complexity" evidence="1">
    <location>
        <begin position="182"/>
        <end position="197"/>
    </location>
</feature>
<accession>A0A6P8B5H9</accession>
<reference evidence="3 4" key="1">
    <citation type="journal article" date="2019" name="Mol. Biol. Evol.">
        <title>Blast fungal genomes show frequent chromosomal changes, gene gains and losses, and effector gene turnover.</title>
        <authorList>
            <person name="Gomez Luciano L.B."/>
            <person name="Jason Tsai I."/>
            <person name="Chuma I."/>
            <person name="Tosa Y."/>
            <person name="Chen Y.H."/>
            <person name="Li J.Y."/>
            <person name="Li M.Y."/>
            <person name="Jade Lu M.Y."/>
            <person name="Nakayashiki H."/>
            <person name="Li W.H."/>
        </authorList>
    </citation>
    <scope>NUCLEOTIDE SEQUENCE [LARGE SCALE GENOMIC DNA]</scope>
    <source>
        <strain evidence="3 4">NI907</strain>
    </source>
</reference>
<keyword evidence="2" id="KW-0812">Transmembrane</keyword>
<dbReference type="OrthoDB" id="2157498at2759"/>
<dbReference type="RefSeq" id="XP_030982437.1">
    <property type="nucleotide sequence ID" value="XM_031125633.1"/>
</dbReference>
<dbReference type="Pfam" id="PF15159">
    <property type="entry name" value="PIG-Y"/>
    <property type="match status" value="1"/>
</dbReference>
<dbReference type="InterPro" id="IPR029164">
    <property type="entry name" value="PIG-Y"/>
</dbReference>
<feature type="region of interest" description="Disordered" evidence="1">
    <location>
        <begin position="1"/>
        <end position="106"/>
    </location>
</feature>
<feature type="transmembrane region" description="Helical" evidence="2">
    <location>
        <begin position="307"/>
        <end position="333"/>
    </location>
</feature>
<feature type="compositionally biased region" description="Low complexity" evidence="1">
    <location>
        <begin position="209"/>
        <end position="219"/>
    </location>
</feature>
<organism evidence="3 4">
    <name type="scientific">Pyricularia grisea</name>
    <name type="common">Crabgrass-specific blast fungus</name>
    <name type="synonym">Magnaporthe grisea</name>
    <dbReference type="NCBI Taxonomy" id="148305"/>
    <lineage>
        <taxon>Eukaryota</taxon>
        <taxon>Fungi</taxon>
        <taxon>Dikarya</taxon>
        <taxon>Ascomycota</taxon>
        <taxon>Pezizomycotina</taxon>
        <taxon>Sordariomycetes</taxon>
        <taxon>Sordariomycetidae</taxon>
        <taxon>Magnaporthales</taxon>
        <taxon>Pyriculariaceae</taxon>
        <taxon>Pyricularia</taxon>
    </lineage>
</organism>
<protein>
    <submittedName>
        <fullName evidence="4">Uncharacterized protein</fullName>
    </submittedName>
</protein>
<dbReference type="AlphaFoldDB" id="A0A6P8B5H9"/>
<reference evidence="4" key="3">
    <citation type="submission" date="2025-08" db="UniProtKB">
        <authorList>
            <consortium name="RefSeq"/>
        </authorList>
    </citation>
    <scope>IDENTIFICATION</scope>
    <source>
        <strain evidence="4">NI907</strain>
    </source>
</reference>
<evidence type="ECO:0000256" key="1">
    <source>
        <dbReference type="SAM" id="MobiDB-lite"/>
    </source>
</evidence>
<keyword evidence="2" id="KW-1133">Transmembrane helix</keyword>
<keyword evidence="2" id="KW-0472">Membrane</keyword>
<dbReference type="PANTHER" id="PTHR39400:SF1">
    <property type="entry name" value="PIG-P DOMAIN-CONTAINING PROTEIN"/>
    <property type="match status" value="1"/>
</dbReference>
<dbReference type="GeneID" id="41960542"/>
<evidence type="ECO:0000313" key="3">
    <source>
        <dbReference type="Proteomes" id="UP000515153"/>
    </source>
</evidence>
<evidence type="ECO:0000256" key="2">
    <source>
        <dbReference type="SAM" id="Phobius"/>
    </source>
</evidence>
<evidence type="ECO:0000313" key="4">
    <source>
        <dbReference type="RefSeq" id="XP_030982437.1"/>
    </source>
</evidence>